<evidence type="ECO:0008006" key="3">
    <source>
        <dbReference type="Google" id="ProtNLM"/>
    </source>
</evidence>
<protein>
    <recommendedName>
        <fullName evidence="3">Amine oxidase domain-containing protein</fullName>
    </recommendedName>
</protein>
<comment type="caution">
    <text evidence="1">The sequence shown here is derived from an EMBL/GenBank/DDBJ whole genome shotgun (WGS) entry which is preliminary data.</text>
</comment>
<dbReference type="PANTHER" id="PTHR42923">
    <property type="entry name" value="PROTOPORPHYRINOGEN OXIDASE"/>
    <property type="match status" value="1"/>
</dbReference>
<dbReference type="EMBL" id="JAACJJ010000056">
    <property type="protein sequence ID" value="KAF5312613.1"/>
    <property type="molecule type" value="Genomic_DNA"/>
</dbReference>
<keyword evidence="2" id="KW-1185">Reference proteome</keyword>
<reference evidence="1 2" key="1">
    <citation type="journal article" date="2020" name="ISME J.">
        <title>Uncovering the hidden diversity of litter-decomposition mechanisms in mushroom-forming fungi.</title>
        <authorList>
            <person name="Floudas D."/>
            <person name="Bentzer J."/>
            <person name="Ahren D."/>
            <person name="Johansson T."/>
            <person name="Persson P."/>
            <person name="Tunlid A."/>
        </authorList>
    </citation>
    <scope>NUCLEOTIDE SEQUENCE [LARGE SCALE GENOMIC DNA]</scope>
    <source>
        <strain evidence="1 2">CBS 101986</strain>
    </source>
</reference>
<dbReference type="Proteomes" id="UP000567179">
    <property type="component" value="Unassembled WGS sequence"/>
</dbReference>
<accession>A0A8H5EUL5</accession>
<dbReference type="InterPro" id="IPR050464">
    <property type="entry name" value="Zeta_carotene_desat/Oxidored"/>
</dbReference>
<dbReference type="GO" id="GO:0016491">
    <property type="term" value="F:oxidoreductase activity"/>
    <property type="evidence" value="ECO:0007669"/>
    <property type="project" value="TreeGrafter"/>
</dbReference>
<name>A0A8H5EUL5_9AGAR</name>
<dbReference type="Gene3D" id="3.50.50.60">
    <property type="entry name" value="FAD/NAD(P)-binding domain"/>
    <property type="match status" value="1"/>
</dbReference>
<dbReference type="PANTHER" id="PTHR42923:SF17">
    <property type="entry name" value="AMINE OXIDASE DOMAIN-CONTAINING PROTEIN"/>
    <property type="match status" value="1"/>
</dbReference>
<proteinExistence type="predicted"/>
<sequence>MSRTVKVAVVGTGLAGLTAAHLLTKKREDDSVDFEVHLFEKAPTIGMDSSSVSISVPSQESKEWRIDVPMRSFQGGYYSNLIALYKSLGVRFRQADFSYSFSSLAFGSGRTTSRRSITTTMIYNGGSGRAGVSKPSILDAQPKSNTWESFLPRLWSSGLFLYLTLELVICYLITLYHSLPVWRPEDIPDITFAEWTARITPKNYLARICRLDIAWEHYVQTVLIPLVSAASDVNHLWRQHLSSPIVSIKPDPSDSACVTIGCLSNGQLYEYSGFHHIVMATQASGAATILTSYLNSLSSGSTQRKDSIEQLISSLQTFEYRPSVVINHTDDTLLPDNSKDTRDLNLITLEQDSQKPPPPPKNVASFCVSSSYTMATHVLPKPAGYPENQPTVYQSTNPIIVPKVDNILSVATLERAIVTTKSKKALKGLCVSGEKKWWQVPYHAQTRLGPLQGASASEENGPSIWGYLCWKDVWSAREMW</sequence>
<evidence type="ECO:0000313" key="1">
    <source>
        <dbReference type="EMBL" id="KAF5312613.1"/>
    </source>
</evidence>
<evidence type="ECO:0000313" key="2">
    <source>
        <dbReference type="Proteomes" id="UP000567179"/>
    </source>
</evidence>
<dbReference type="InterPro" id="IPR036188">
    <property type="entry name" value="FAD/NAD-bd_sf"/>
</dbReference>
<gene>
    <name evidence="1" type="ORF">D9619_003079</name>
</gene>
<dbReference type="Pfam" id="PF13450">
    <property type="entry name" value="NAD_binding_8"/>
    <property type="match status" value="1"/>
</dbReference>
<dbReference type="OrthoDB" id="1111734at2759"/>
<dbReference type="SUPFAM" id="SSF51905">
    <property type="entry name" value="FAD/NAD(P)-binding domain"/>
    <property type="match status" value="1"/>
</dbReference>
<dbReference type="AlphaFoldDB" id="A0A8H5EUL5"/>
<organism evidence="1 2">
    <name type="scientific">Psilocybe cf. subviscida</name>
    <dbReference type="NCBI Taxonomy" id="2480587"/>
    <lineage>
        <taxon>Eukaryota</taxon>
        <taxon>Fungi</taxon>
        <taxon>Dikarya</taxon>
        <taxon>Basidiomycota</taxon>
        <taxon>Agaricomycotina</taxon>
        <taxon>Agaricomycetes</taxon>
        <taxon>Agaricomycetidae</taxon>
        <taxon>Agaricales</taxon>
        <taxon>Agaricineae</taxon>
        <taxon>Strophariaceae</taxon>
        <taxon>Psilocybe</taxon>
    </lineage>
</organism>